<dbReference type="GO" id="GO:0000166">
    <property type="term" value="F:nucleotide binding"/>
    <property type="evidence" value="ECO:0007669"/>
    <property type="project" value="UniProtKB-KW"/>
</dbReference>
<dbReference type="OrthoDB" id="9801945at2"/>
<dbReference type="CDD" id="cd00754">
    <property type="entry name" value="Ubl_MoaD"/>
    <property type="match status" value="1"/>
</dbReference>
<dbReference type="EMBL" id="CP001715">
    <property type="protein sequence ID" value="ACV36536.1"/>
    <property type="molecule type" value="Genomic_DNA"/>
</dbReference>
<dbReference type="InterPro" id="IPR016155">
    <property type="entry name" value="Mopterin_synth/thiamin_S_b"/>
</dbReference>
<dbReference type="AlphaFoldDB" id="C7RIG2"/>
<comment type="similarity">
    <text evidence="2">Belongs to the MoaD family.</text>
</comment>
<gene>
    <name evidence="4" type="ordered locus">CAP2UW1_3271</name>
</gene>
<protein>
    <recommendedName>
        <fullName evidence="3">Molybdopterin synthase sulfur carrier subunit</fullName>
    </recommendedName>
</protein>
<reference evidence="4" key="1">
    <citation type="submission" date="2009-08" db="EMBL/GenBank/DDBJ databases">
        <authorList>
            <consortium name="US DOE Joint Genome Institute"/>
            <person name="Lucas S."/>
            <person name="Copeland A."/>
            <person name="Lapidus A."/>
            <person name="Glavina del Rio T."/>
            <person name="Dalin E."/>
            <person name="Tice H."/>
            <person name="Bruce D."/>
            <person name="Barry K."/>
            <person name="Pitluck S."/>
            <person name="Lowry S."/>
            <person name="Larimer F."/>
            <person name="Land M."/>
            <person name="Hauser L."/>
            <person name="Kyrpides N."/>
            <person name="Ivanova N."/>
            <person name="McMahon K.D."/>
            <person name="Hugenholtz P."/>
        </authorList>
    </citation>
    <scope>NUCLEOTIDE SEQUENCE</scope>
    <source>
        <strain evidence="4">UW-1</strain>
    </source>
</reference>
<name>C7RIG2_ACCRE</name>
<dbReference type="KEGG" id="app:CAP2UW1_3271"/>
<dbReference type="SUPFAM" id="SSF54285">
    <property type="entry name" value="MoaD/ThiS"/>
    <property type="match status" value="1"/>
</dbReference>
<reference evidence="4" key="2">
    <citation type="submission" date="2009-09" db="EMBL/GenBank/DDBJ databases">
        <title>Complete sequence of chromosome of Candidatus Accumulibacter phosphatis clade IIA str. UW-1.</title>
        <authorList>
            <consortium name="US DOE Joint Genome Institute"/>
            <person name="Martin H.G."/>
            <person name="Ivanova N."/>
            <person name="Kunin V."/>
            <person name="Warnecke F."/>
            <person name="Barry K."/>
            <person name="He S."/>
            <person name="Salamov A."/>
            <person name="Szeto E."/>
            <person name="Dalin E."/>
            <person name="Pangilinan J.L."/>
            <person name="Lapidus A."/>
            <person name="Lowry S."/>
            <person name="Kyrpides N.C."/>
            <person name="McMahon K.D."/>
            <person name="Hugenholtz P."/>
        </authorList>
    </citation>
    <scope>NUCLEOTIDE SEQUENCE [LARGE SCALE GENOMIC DNA]</scope>
    <source>
        <strain evidence="4">UW-1</strain>
    </source>
</reference>
<dbReference type="PANTHER" id="PTHR33359:SF1">
    <property type="entry name" value="MOLYBDOPTERIN SYNTHASE SULFUR CARRIER SUBUNIT"/>
    <property type="match status" value="1"/>
</dbReference>
<keyword evidence="1" id="KW-0547">Nucleotide-binding</keyword>
<evidence type="ECO:0000256" key="2">
    <source>
        <dbReference type="ARBA" id="ARBA00024200"/>
    </source>
</evidence>
<evidence type="ECO:0000256" key="3">
    <source>
        <dbReference type="ARBA" id="ARBA00024247"/>
    </source>
</evidence>
<dbReference type="NCBIfam" id="TIGR01682">
    <property type="entry name" value="moaD"/>
    <property type="match status" value="1"/>
</dbReference>
<accession>C7RIG2</accession>
<dbReference type="Gene3D" id="3.10.20.30">
    <property type="match status" value="1"/>
</dbReference>
<proteinExistence type="inferred from homology"/>
<evidence type="ECO:0000256" key="1">
    <source>
        <dbReference type="ARBA" id="ARBA00022741"/>
    </source>
</evidence>
<dbReference type="InterPro" id="IPR044672">
    <property type="entry name" value="MOCS2A"/>
</dbReference>
<organism evidence="4">
    <name type="scientific">Accumulibacter regalis</name>
    <dbReference type="NCBI Taxonomy" id="522306"/>
    <lineage>
        <taxon>Bacteria</taxon>
        <taxon>Pseudomonadati</taxon>
        <taxon>Pseudomonadota</taxon>
        <taxon>Betaproteobacteria</taxon>
        <taxon>Candidatus Accumulibacter</taxon>
    </lineage>
</organism>
<dbReference type="GO" id="GO:0006777">
    <property type="term" value="P:Mo-molybdopterin cofactor biosynthetic process"/>
    <property type="evidence" value="ECO:0007669"/>
    <property type="project" value="InterPro"/>
</dbReference>
<sequence>MKLKILYFAGLRETLGESGEDVDLPAAVGDVAGLIRFLTARGRQWEALGTYRNLRYAVNQEMARLDTPVVDGDEVAFFPPVTGG</sequence>
<dbReference type="eggNOG" id="COG1977">
    <property type="taxonomic scope" value="Bacteria"/>
</dbReference>
<dbReference type="HOGENOM" id="CLU_114601_4_0_4"/>
<dbReference type="InterPro" id="IPR012675">
    <property type="entry name" value="Beta-grasp_dom_sf"/>
</dbReference>
<evidence type="ECO:0000313" key="4">
    <source>
        <dbReference type="EMBL" id="ACV36536.1"/>
    </source>
</evidence>
<dbReference type="PANTHER" id="PTHR33359">
    <property type="entry name" value="MOLYBDOPTERIN SYNTHASE SULFUR CARRIER SUBUNIT"/>
    <property type="match status" value="1"/>
</dbReference>
<dbReference type="STRING" id="522306.CAP2UW1_3271"/>
<dbReference type="Pfam" id="PF02597">
    <property type="entry name" value="ThiS"/>
    <property type="match status" value="1"/>
</dbReference>
<dbReference type="InterPro" id="IPR003749">
    <property type="entry name" value="ThiS/MoaD-like"/>
</dbReference>
<dbReference type="GO" id="GO:1990133">
    <property type="term" value="C:molybdopterin adenylyltransferase complex"/>
    <property type="evidence" value="ECO:0007669"/>
    <property type="project" value="TreeGrafter"/>
</dbReference>